<dbReference type="EMBL" id="MU005635">
    <property type="protein sequence ID" value="KAF2676383.1"/>
    <property type="molecule type" value="Genomic_DNA"/>
</dbReference>
<evidence type="ECO:0000313" key="2">
    <source>
        <dbReference type="EMBL" id="KAF2676383.1"/>
    </source>
</evidence>
<gene>
    <name evidence="2" type="ORF">K458DRAFT_396958</name>
</gene>
<evidence type="ECO:0000256" key="1">
    <source>
        <dbReference type="SAM" id="MobiDB-lite"/>
    </source>
</evidence>
<dbReference type="AlphaFoldDB" id="A0A6G1IEI5"/>
<proteinExistence type="predicted"/>
<dbReference type="OrthoDB" id="3938867at2759"/>
<sequence>MASAIWSRGDVVKERTTRDHVPARRYAASGSKRVHRSILHPPPSRSPSSTLVSYDAYPDGLGKTLLKLLPLNDPETYRQWLEEARAIFSDIEASLERHVWSTCVGDTLAGKLVPSLSRSGSQTLHHVYVVDLDREQFVVGGCCYFRLDKITPDWDKLLPQAKNVLDHDPSDKYGRLSPRVVEPKRASNLNRKPHFALCKKLFGVLVEKHDDPLTLTGDTAMDESEFLFQEMVFSMLCLASCSTELVRLASSTELTRRPKWPYAAVWTGNGNQGEFLASIFQGFHLPGVRPGSAPKAPGNG</sequence>
<protein>
    <submittedName>
        <fullName evidence="2">Uncharacterized protein</fullName>
    </submittedName>
</protein>
<reference evidence="2" key="1">
    <citation type="journal article" date="2020" name="Stud. Mycol.">
        <title>101 Dothideomycetes genomes: a test case for predicting lifestyles and emergence of pathogens.</title>
        <authorList>
            <person name="Haridas S."/>
            <person name="Albert R."/>
            <person name="Binder M."/>
            <person name="Bloem J."/>
            <person name="Labutti K."/>
            <person name="Salamov A."/>
            <person name="Andreopoulos B."/>
            <person name="Baker S."/>
            <person name="Barry K."/>
            <person name="Bills G."/>
            <person name="Bluhm B."/>
            <person name="Cannon C."/>
            <person name="Castanera R."/>
            <person name="Culley D."/>
            <person name="Daum C."/>
            <person name="Ezra D."/>
            <person name="Gonzalez J."/>
            <person name="Henrissat B."/>
            <person name="Kuo A."/>
            <person name="Liang C."/>
            <person name="Lipzen A."/>
            <person name="Lutzoni F."/>
            <person name="Magnuson J."/>
            <person name="Mondo S."/>
            <person name="Nolan M."/>
            <person name="Ohm R."/>
            <person name="Pangilinan J."/>
            <person name="Park H.-J."/>
            <person name="Ramirez L."/>
            <person name="Alfaro M."/>
            <person name="Sun H."/>
            <person name="Tritt A."/>
            <person name="Yoshinaga Y."/>
            <person name="Zwiers L.-H."/>
            <person name="Turgeon B."/>
            <person name="Goodwin S."/>
            <person name="Spatafora J."/>
            <person name="Crous P."/>
            <person name="Grigoriev I."/>
        </authorList>
    </citation>
    <scope>NUCLEOTIDE SEQUENCE</scope>
    <source>
        <strain evidence="2">CBS 122367</strain>
    </source>
</reference>
<evidence type="ECO:0000313" key="3">
    <source>
        <dbReference type="Proteomes" id="UP000799291"/>
    </source>
</evidence>
<keyword evidence="3" id="KW-1185">Reference proteome</keyword>
<accession>A0A6G1IEI5</accession>
<dbReference type="Proteomes" id="UP000799291">
    <property type="component" value="Unassembled WGS sequence"/>
</dbReference>
<organism evidence="2 3">
    <name type="scientific">Lentithecium fluviatile CBS 122367</name>
    <dbReference type="NCBI Taxonomy" id="1168545"/>
    <lineage>
        <taxon>Eukaryota</taxon>
        <taxon>Fungi</taxon>
        <taxon>Dikarya</taxon>
        <taxon>Ascomycota</taxon>
        <taxon>Pezizomycotina</taxon>
        <taxon>Dothideomycetes</taxon>
        <taxon>Pleosporomycetidae</taxon>
        <taxon>Pleosporales</taxon>
        <taxon>Massarineae</taxon>
        <taxon>Lentitheciaceae</taxon>
        <taxon>Lentithecium</taxon>
    </lineage>
</organism>
<name>A0A6G1IEI5_9PLEO</name>
<feature type="region of interest" description="Disordered" evidence="1">
    <location>
        <begin position="29"/>
        <end position="51"/>
    </location>
</feature>